<feature type="signal peptide" evidence="1">
    <location>
        <begin position="1"/>
        <end position="16"/>
    </location>
</feature>
<gene>
    <name evidence="2" type="ORF">H4R18_003278</name>
</gene>
<reference evidence="2" key="1">
    <citation type="submission" date="2022-07" db="EMBL/GenBank/DDBJ databases">
        <title>Phylogenomic reconstructions and comparative analyses of Kickxellomycotina fungi.</title>
        <authorList>
            <person name="Reynolds N.K."/>
            <person name="Stajich J.E."/>
            <person name="Barry K."/>
            <person name="Grigoriev I.V."/>
            <person name="Crous P."/>
            <person name="Smith M.E."/>
        </authorList>
    </citation>
    <scope>NUCLEOTIDE SEQUENCE</scope>
    <source>
        <strain evidence="2">NBRC 105414</strain>
    </source>
</reference>
<evidence type="ECO:0000313" key="2">
    <source>
        <dbReference type="EMBL" id="KAJ2780766.1"/>
    </source>
</evidence>
<dbReference type="EMBL" id="JANBUL010000126">
    <property type="protein sequence ID" value="KAJ2780766.1"/>
    <property type="molecule type" value="Genomic_DNA"/>
</dbReference>
<protein>
    <submittedName>
        <fullName evidence="2">Uncharacterized protein</fullName>
    </submittedName>
</protein>
<sequence length="91" mass="9916">MRIAPALLAMLAVGYAHYECTTQQAFDVLFSNSTTNAFAAQLLTSLRNGVAEVRGRLEGADAKQAANRILSRYRAILTRLPPNVSARLPQI</sequence>
<name>A0A9W8LHJ7_9FUNG</name>
<dbReference type="OrthoDB" id="5580646at2759"/>
<keyword evidence="3" id="KW-1185">Reference proteome</keyword>
<comment type="caution">
    <text evidence="2">The sequence shown here is derived from an EMBL/GenBank/DDBJ whole genome shotgun (WGS) entry which is preliminary data.</text>
</comment>
<proteinExistence type="predicted"/>
<evidence type="ECO:0000313" key="3">
    <source>
        <dbReference type="Proteomes" id="UP001140217"/>
    </source>
</evidence>
<feature type="chain" id="PRO_5040997734" evidence="1">
    <location>
        <begin position="17"/>
        <end position="91"/>
    </location>
</feature>
<organism evidence="2 3">
    <name type="scientific">Coemansia javaensis</name>
    <dbReference type="NCBI Taxonomy" id="2761396"/>
    <lineage>
        <taxon>Eukaryota</taxon>
        <taxon>Fungi</taxon>
        <taxon>Fungi incertae sedis</taxon>
        <taxon>Zoopagomycota</taxon>
        <taxon>Kickxellomycotina</taxon>
        <taxon>Kickxellomycetes</taxon>
        <taxon>Kickxellales</taxon>
        <taxon>Kickxellaceae</taxon>
        <taxon>Coemansia</taxon>
    </lineage>
</organism>
<dbReference type="AlphaFoldDB" id="A0A9W8LHJ7"/>
<keyword evidence="1" id="KW-0732">Signal</keyword>
<dbReference type="Proteomes" id="UP001140217">
    <property type="component" value="Unassembled WGS sequence"/>
</dbReference>
<evidence type="ECO:0000256" key="1">
    <source>
        <dbReference type="SAM" id="SignalP"/>
    </source>
</evidence>
<accession>A0A9W8LHJ7</accession>